<dbReference type="Proteomes" id="UP000321328">
    <property type="component" value="Unassembled WGS sequence"/>
</dbReference>
<proteinExistence type="predicted"/>
<comment type="caution">
    <text evidence="2">The sequence shown here is derived from an EMBL/GenBank/DDBJ whole genome shotgun (WGS) entry which is preliminary data.</text>
</comment>
<protein>
    <submittedName>
        <fullName evidence="2">Uncharacterized protein</fullName>
    </submittedName>
</protein>
<gene>
    <name evidence="2" type="ORF">PA7_06110</name>
</gene>
<reference evidence="2 3" key="1">
    <citation type="submission" date="2019-07" db="EMBL/GenBank/DDBJ databases">
        <title>Whole genome shotgun sequence of Pseudonocardia asaccharolytica NBRC 16224.</title>
        <authorList>
            <person name="Hosoyama A."/>
            <person name="Uohara A."/>
            <person name="Ohji S."/>
            <person name="Ichikawa N."/>
        </authorList>
    </citation>
    <scope>NUCLEOTIDE SEQUENCE [LARGE SCALE GENOMIC DNA]</scope>
    <source>
        <strain evidence="2 3">NBRC 16224</strain>
    </source>
</reference>
<feature type="transmembrane region" description="Helical" evidence="1">
    <location>
        <begin position="37"/>
        <end position="58"/>
    </location>
</feature>
<evidence type="ECO:0000313" key="3">
    <source>
        <dbReference type="Proteomes" id="UP000321328"/>
    </source>
</evidence>
<keyword evidence="1" id="KW-0472">Membrane</keyword>
<keyword evidence="1" id="KW-0812">Transmembrane</keyword>
<dbReference type="AlphaFoldDB" id="A0A511CZS1"/>
<evidence type="ECO:0000256" key="1">
    <source>
        <dbReference type="SAM" id="Phobius"/>
    </source>
</evidence>
<name>A0A511CZS1_9PSEU</name>
<keyword evidence="3" id="KW-1185">Reference proteome</keyword>
<evidence type="ECO:0000313" key="2">
    <source>
        <dbReference type="EMBL" id="GEL16774.1"/>
    </source>
</evidence>
<organism evidence="2 3">
    <name type="scientific">Pseudonocardia asaccharolytica DSM 44247 = NBRC 16224</name>
    <dbReference type="NCBI Taxonomy" id="1123024"/>
    <lineage>
        <taxon>Bacteria</taxon>
        <taxon>Bacillati</taxon>
        <taxon>Actinomycetota</taxon>
        <taxon>Actinomycetes</taxon>
        <taxon>Pseudonocardiales</taxon>
        <taxon>Pseudonocardiaceae</taxon>
        <taxon>Pseudonocardia</taxon>
    </lineage>
</organism>
<keyword evidence="1" id="KW-1133">Transmembrane helix</keyword>
<dbReference type="EMBL" id="BJVI01000004">
    <property type="protein sequence ID" value="GEL16774.1"/>
    <property type="molecule type" value="Genomic_DNA"/>
</dbReference>
<accession>A0A511CZS1</accession>
<sequence>MALAEAESWYRLRGLAEPMPIGLPSATRRGWRERGRVALAVAGAVVCVLAVVVAYVLVVRQLSDLPL</sequence>